<name>A0A840STV3_9RHOB</name>
<organism evidence="1 2">
    <name type="scientific">Amaricoccus macauensis</name>
    <dbReference type="NCBI Taxonomy" id="57001"/>
    <lineage>
        <taxon>Bacteria</taxon>
        <taxon>Pseudomonadati</taxon>
        <taxon>Pseudomonadota</taxon>
        <taxon>Alphaproteobacteria</taxon>
        <taxon>Rhodobacterales</taxon>
        <taxon>Paracoccaceae</taxon>
        <taxon>Amaricoccus</taxon>
    </lineage>
</organism>
<comment type="caution">
    <text evidence="1">The sequence shown here is derived from an EMBL/GenBank/DDBJ whole genome shotgun (WGS) entry which is preliminary data.</text>
</comment>
<protein>
    <recommendedName>
        <fullName evidence="3">Peptidase inhibitor I78 family protein</fullName>
    </recommendedName>
</protein>
<dbReference type="Gene3D" id="3.30.10.10">
    <property type="entry name" value="Trypsin Inhibitor V, subunit A"/>
    <property type="match status" value="1"/>
</dbReference>
<dbReference type="AlphaFoldDB" id="A0A840STV3"/>
<dbReference type="PROSITE" id="PS51257">
    <property type="entry name" value="PROKAR_LIPOPROTEIN"/>
    <property type="match status" value="1"/>
</dbReference>
<sequence>MGGRWLLPAGLLVVGLTGCNTGVTDTEAIAGAGADTCGADQLQALVGQDASAANGAVFTGEFRVLAAGEAGGAMFKPQRTTVRLDEQNRILRVQCG</sequence>
<dbReference type="RefSeq" id="WP_184153916.1">
    <property type="nucleotide sequence ID" value="NZ_JACHFM010000005.1"/>
</dbReference>
<reference evidence="1 2" key="1">
    <citation type="submission" date="2020-08" db="EMBL/GenBank/DDBJ databases">
        <title>Genomic Encyclopedia of Type Strains, Phase IV (KMG-IV): sequencing the most valuable type-strain genomes for metagenomic binning, comparative biology and taxonomic classification.</title>
        <authorList>
            <person name="Goeker M."/>
        </authorList>
    </citation>
    <scope>NUCLEOTIDE SEQUENCE [LARGE SCALE GENOMIC DNA]</scope>
    <source>
        <strain evidence="1 2">DSM 101730</strain>
    </source>
</reference>
<proteinExistence type="predicted"/>
<dbReference type="Proteomes" id="UP000549457">
    <property type="component" value="Unassembled WGS sequence"/>
</dbReference>
<accession>A0A840STV3</accession>
<dbReference type="EMBL" id="JACHFM010000005">
    <property type="protein sequence ID" value="MBB5223945.1"/>
    <property type="molecule type" value="Genomic_DNA"/>
</dbReference>
<dbReference type="InterPro" id="IPR021719">
    <property type="entry name" value="Prot_inh_I78"/>
</dbReference>
<evidence type="ECO:0008006" key="3">
    <source>
        <dbReference type="Google" id="ProtNLM"/>
    </source>
</evidence>
<dbReference type="Pfam" id="PF11720">
    <property type="entry name" value="Inhibitor_I78"/>
    <property type="match status" value="1"/>
</dbReference>
<keyword evidence="2" id="KW-1185">Reference proteome</keyword>
<gene>
    <name evidence="1" type="ORF">HNP73_003906</name>
</gene>
<evidence type="ECO:0000313" key="1">
    <source>
        <dbReference type="EMBL" id="MBB5223945.1"/>
    </source>
</evidence>
<evidence type="ECO:0000313" key="2">
    <source>
        <dbReference type="Proteomes" id="UP000549457"/>
    </source>
</evidence>